<dbReference type="GO" id="GO:0006913">
    <property type="term" value="P:nucleocytoplasmic transport"/>
    <property type="evidence" value="ECO:0007669"/>
    <property type="project" value="InterPro"/>
</dbReference>
<dbReference type="OMA" id="NFKDSFM"/>
<dbReference type="GeneID" id="63691097"/>
<feature type="region of interest" description="Disordered" evidence="1">
    <location>
        <begin position="151"/>
        <end position="204"/>
    </location>
</feature>
<dbReference type="InterPro" id="IPR045255">
    <property type="entry name" value="RanBP1-like"/>
</dbReference>
<keyword evidence="4" id="KW-1185">Reference proteome</keyword>
<dbReference type="PANTHER" id="PTHR23138:SF87">
    <property type="entry name" value="E3 SUMO-PROTEIN LIGASE RANBP2"/>
    <property type="match status" value="1"/>
</dbReference>
<feature type="compositionally biased region" description="Basic and acidic residues" evidence="1">
    <location>
        <begin position="159"/>
        <end position="204"/>
    </location>
</feature>
<dbReference type="HOGENOM" id="CLU_067861_1_1_1"/>
<feature type="domain" description="RanBD1" evidence="2">
    <location>
        <begin position="19"/>
        <end position="156"/>
    </location>
</feature>
<evidence type="ECO:0000256" key="1">
    <source>
        <dbReference type="SAM" id="MobiDB-lite"/>
    </source>
</evidence>
<dbReference type="InterPro" id="IPR011993">
    <property type="entry name" value="PH-like_dom_sf"/>
</dbReference>
<organism evidence="3 4">
    <name type="scientific">Dacryopinax primogenitus (strain DJM 731)</name>
    <name type="common">Brown rot fungus</name>
    <dbReference type="NCBI Taxonomy" id="1858805"/>
    <lineage>
        <taxon>Eukaryota</taxon>
        <taxon>Fungi</taxon>
        <taxon>Dikarya</taxon>
        <taxon>Basidiomycota</taxon>
        <taxon>Agaricomycotina</taxon>
        <taxon>Dacrymycetes</taxon>
        <taxon>Dacrymycetales</taxon>
        <taxon>Dacrymycetaceae</taxon>
        <taxon>Dacryopinax</taxon>
    </lineage>
</organism>
<dbReference type="GO" id="GO:0005096">
    <property type="term" value="F:GTPase activator activity"/>
    <property type="evidence" value="ECO:0007669"/>
    <property type="project" value="TreeGrafter"/>
</dbReference>
<dbReference type="OrthoDB" id="2357150at2759"/>
<evidence type="ECO:0000313" key="4">
    <source>
        <dbReference type="Proteomes" id="UP000030653"/>
    </source>
</evidence>
<dbReference type="PANTHER" id="PTHR23138">
    <property type="entry name" value="RAN BINDING PROTEIN"/>
    <property type="match status" value="1"/>
</dbReference>
<dbReference type="SMART" id="SM00160">
    <property type="entry name" value="RanBD"/>
    <property type="match status" value="1"/>
</dbReference>
<dbReference type="FunFam" id="2.30.29.30:FF:000018">
    <property type="entry name" value="E3 SUMO-protein ligase RanBP2"/>
    <property type="match status" value="1"/>
</dbReference>
<dbReference type="AlphaFoldDB" id="M5G8A3"/>
<dbReference type="InterPro" id="IPR000156">
    <property type="entry name" value="Ran_bind_dom"/>
</dbReference>
<dbReference type="STRING" id="1858805.M5G8A3"/>
<name>M5G8A3_DACPD</name>
<proteinExistence type="predicted"/>
<accession>M5G8A3</accession>
<feature type="region of interest" description="Disordered" evidence="1">
    <location>
        <begin position="1"/>
        <end position="23"/>
    </location>
</feature>
<gene>
    <name evidence="3" type="ORF">DACRYDRAFT_73899</name>
</gene>
<dbReference type="InterPro" id="IPR045256">
    <property type="entry name" value="RanBP1_RanBD"/>
</dbReference>
<protein>
    <recommendedName>
        <fullName evidence="2">RanBD1 domain-containing protein</fullName>
    </recommendedName>
</protein>
<feature type="compositionally biased region" description="Basic and acidic residues" evidence="1">
    <location>
        <begin position="13"/>
        <end position="23"/>
    </location>
</feature>
<evidence type="ECO:0000259" key="2">
    <source>
        <dbReference type="PROSITE" id="PS50196"/>
    </source>
</evidence>
<evidence type="ECO:0000313" key="3">
    <source>
        <dbReference type="EMBL" id="EJU06446.1"/>
    </source>
</evidence>
<dbReference type="GO" id="GO:0005737">
    <property type="term" value="C:cytoplasm"/>
    <property type="evidence" value="ECO:0007669"/>
    <property type="project" value="TreeGrafter"/>
</dbReference>
<dbReference type="EMBL" id="JH795855">
    <property type="protein sequence ID" value="EJU06446.1"/>
    <property type="molecule type" value="Genomic_DNA"/>
</dbReference>
<sequence length="204" mass="22907">MSENVLDAATQGEGEHDPHFEPVMKLTEKVDTKTNEENEDVVLKLRAKLFRFEASSSEWKERGTGDVKLLQDRTTQKIRLVMRRDKTFKVCANHAITSEIKLQPNVGSDRSWVYKVQADVSEGAPTAETLAIRFANKDNAETFKTKFQEAQASNAAITQHEEAKEEPAEEVKVEEPAAEEPKPEEPTEEAKPEETAAAEEHADE</sequence>
<dbReference type="GO" id="GO:0005643">
    <property type="term" value="C:nuclear pore"/>
    <property type="evidence" value="ECO:0007669"/>
    <property type="project" value="TreeGrafter"/>
</dbReference>
<dbReference type="Pfam" id="PF00638">
    <property type="entry name" value="Ran_BP1"/>
    <property type="match status" value="1"/>
</dbReference>
<dbReference type="Proteomes" id="UP000030653">
    <property type="component" value="Unassembled WGS sequence"/>
</dbReference>
<reference evidence="3 4" key="1">
    <citation type="journal article" date="2012" name="Science">
        <title>The Paleozoic origin of enzymatic lignin decomposition reconstructed from 31 fungal genomes.</title>
        <authorList>
            <person name="Floudas D."/>
            <person name="Binder M."/>
            <person name="Riley R."/>
            <person name="Barry K."/>
            <person name="Blanchette R.A."/>
            <person name="Henrissat B."/>
            <person name="Martinez A.T."/>
            <person name="Otillar R."/>
            <person name="Spatafora J.W."/>
            <person name="Yadav J.S."/>
            <person name="Aerts A."/>
            <person name="Benoit I."/>
            <person name="Boyd A."/>
            <person name="Carlson A."/>
            <person name="Copeland A."/>
            <person name="Coutinho P.M."/>
            <person name="de Vries R.P."/>
            <person name="Ferreira P."/>
            <person name="Findley K."/>
            <person name="Foster B."/>
            <person name="Gaskell J."/>
            <person name="Glotzer D."/>
            <person name="Gorecki P."/>
            <person name="Heitman J."/>
            <person name="Hesse C."/>
            <person name="Hori C."/>
            <person name="Igarashi K."/>
            <person name="Jurgens J.A."/>
            <person name="Kallen N."/>
            <person name="Kersten P."/>
            <person name="Kohler A."/>
            <person name="Kuees U."/>
            <person name="Kumar T.K.A."/>
            <person name="Kuo A."/>
            <person name="LaButti K."/>
            <person name="Larrondo L.F."/>
            <person name="Lindquist E."/>
            <person name="Ling A."/>
            <person name="Lombard V."/>
            <person name="Lucas S."/>
            <person name="Lundell T."/>
            <person name="Martin R."/>
            <person name="McLaughlin D.J."/>
            <person name="Morgenstern I."/>
            <person name="Morin E."/>
            <person name="Murat C."/>
            <person name="Nagy L.G."/>
            <person name="Nolan M."/>
            <person name="Ohm R.A."/>
            <person name="Patyshakuliyeva A."/>
            <person name="Rokas A."/>
            <person name="Ruiz-Duenas F.J."/>
            <person name="Sabat G."/>
            <person name="Salamov A."/>
            <person name="Samejima M."/>
            <person name="Schmutz J."/>
            <person name="Slot J.C."/>
            <person name="St John F."/>
            <person name="Stenlid J."/>
            <person name="Sun H."/>
            <person name="Sun S."/>
            <person name="Syed K."/>
            <person name="Tsang A."/>
            <person name="Wiebenga A."/>
            <person name="Young D."/>
            <person name="Pisabarro A."/>
            <person name="Eastwood D.C."/>
            <person name="Martin F."/>
            <person name="Cullen D."/>
            <person name="Grigoriev I.V."/>
            <person name="Hibbett D.S."/>
        </authorList>
    </citation>
    <scope>NUCLEOTIDE SEQUENCE [LARGE SCALE GENOMIC DNA]</scope>
    <source>
        <strain evidence="3 4">DJM-731 SS1</strain>
    </source>
</reference>
<dbReference type="CDD" id="cd13179">
    <property type="entry name" value="RanBD_RanBP1"/>
    <property type="match status" value="1"/>
</dbReference>
<dbReference type="SUPFAM" id="SSF50729">
    <property type="entry name" value="PH domain-like"/>
    <property type="match status" value="1"/>
</dbReference>
<dbReference type="Gene3D" id="2.30.29.30">
    <property type="entry name" value="Pleckstrin-homology domain (PH domain)/Phosphotyrosine-binding domain (PTB)"/>
    <property type="match status" value="1"/>
</dbReference>
<dbReference type="RefSeq" id="XP_040633340.1">
    <property type="nucleotide sequence ID" value="XM_040776035.1"/>
</dbReference>
<dbReference type="PROSITE" id="PS50196">
    <property type="entry name" value="RANBD1"/>
    <property type="match status" value="1"/>
</dbReference>